<dbReference type="InterPro" id="IPR025632">
    <property type="entry name" value="DUF4290"/>
</dbReference>
<dbReference type="Proteomes" id="UP001500298">
    <property type="component" value="Unassembled WGS sequence"/>
</dbReference>
<accession>A0ABP9CYU6</accession>
<sequence>MEKPSYNTERPELKLKEYGRNVQKLVEYISEIEDKEKRNRYANTLIGLMKQLNPSVNSNDTNQRIWDHLHVMADFKLEVDSPYPVPEMDVMYRKPDRMEYRDHKMRFRHYGRNIEKLIQVAKDEEDEELKLKAFANIMRLMKNFYQSWNGDNPDEVVIMKDIEKMAEGGVDMEKVLEKYPFLVDRRTYNDIMEKFLANKSRRLGK</sequence>
<evidence type="ECO:0000313" key="1">
    <source>
        <dbReference type="EMBL" id="GAA4823022.1"/>
    </source>
</evidence>
<proteinExistence type="predicted"/>
<reference evidence="2" key="1">
    <citation type="journal article" date="2019" name="Int. J. Syst. Evol. Microbiol.">
        <title>The Global Catalogue of Microorganisms (GCM) 10K type strain sequencing project: providing services to taxonomists for standard genome sequencing and annotation.</title>
        <authorList>
            <consortium name="The Broad Institute Genomics Platform"/>
            <consortium name="The Broad Institute Genome Sequencing Center for Infectious Disease"/>
            <person name="Wu L."/>
            <person name="Ma J."/>
        </authorList>
    </citation>
    <scope>NUCLEOTIDE SEQUENCE [LARGE SCALE GENOMIC DNA]</scope>
    <source>
        <strain evidence="2">JCM 18326</strain>
    </source>
</reference>
<protein>
    <submittedName>
        <fullName evidence="1">DUF4290 domain-containing protein</fullName>
    </submittedName>
</protein>
<comment type="caution">
    <text evidence="1">The sequence shown here is derived from an EMBL/GenBank/DDBJ whole genome shotgun (WGS) entry which is preliminary data.</text>
</comment>
<organism evidence="1 2">
    <name type="scientific">Algivirga pacifica</name>
    <dbReference type="NCBI Taxonomy" id="1162670"/>
    <lineage>
        <taxon>Bacteria</taxon>
        <taxon>Pseudomonadati</taxon>
        <taxon>Bacteroidota</taxon>
        <taxon>Cytophagia</taxon>
        <taxon>Cytophagales</taxon>
        <taxon>Flammeovirgaceae</taxon>
        <taxon>Algivirga</taxon>
    </lineage>
</organism>
<evidence type="ECO:0000313" key="2">
    <source>
        <dbReference type="Proteomes" id="UP001500298"/>
    </source>
</evidence>
<keyword evidence="2" id="KW-1185">Reference proteome</keyword>
<dbReference type="Pfam" id="PF14123">
    <property type="entry name" value="DUF4290"/>
    <property type="match status" value="1"/>
</dbReference>
<dbReference type="RefSeq" id="WP_345368810.1">
    <property type="nucleotide sequence ID" value="NZ_BAABJX010000009.1"/>
</dbReference>
<gene>
    <name evidence="1" type="ORF">GCM10023331_04300</name>
</gene>
<dbReference type="EMBL" id="BAABJX010000009">
    <property type="protein sequence ID" value="GAA4823022.1"/>
    <property type="molecule type" value="Genomic_DNA"/>
</dbReference>
<name>A0ABP9CYU6_9BACT</name>